<proteinExistence type="predicted"/>
<dbReference type="RefSeq" id="WP_213534633.1">
    <property type="nucleotide sequence ID" value="NZ_BOVQ01000003.1"/>
</dbReference>
<feature type="transmembrane region" description="Helical" evidence="1">
    <location>
        <begin position="86"/>
        <end position="105"/>
    </location>
</feature>
<keyword evidence="3" id="KW-1185">Reference proteome</keyword>
<gene>
    <name evidence="2" type="ORF">ACFO26_00160</name>
</gene>
<feature type="transmembrane region" description="Helical" evidence="1">
    <location>
        <begin position="7"/>
        <end position="26"/>
    </location>
</feature>
<keyword evidence="1" id="KW-0812">Transmembrane</keyword>
<feature type="transmembrane region" description="Helical" evidence="1">
    <location>
        <begin position="32"/>
        <end position="50"/>
    </location>
</feature>
<reference evidence="3" key="1">
    <citation type="journal article" date="2019" name="Int. J. Syst. Evol. Microbiol.">
        <title>The Global Catalogue of Microorganisms (GCM) 10K type strain sequencing project: providing services to taxonomists for standard genome sequencing and annotation.</title>
        <authorList>
            <consortium name="The Broad Institute Genomics Platform"/>
            <consortium name="The Broad Institute Genome Sequencing Center for Infectious Disease"/>
            <person name="Wu L."/>
            <person name="Ma J."/>
        </authorList>
    </citation>
    <scope>NUCLEOTIDE SEQUENCE [LARGE SCALE GENOMIC DNA]</scope>
    <source>
        <strain evidence="3">CCUG 63287</strain>
    </source>
</reference>
<protein>
    <submittedName>
        <fullName evidence="2">DUF3021 family protein</fullName>
    </submittedName>
</protein>
<accession>A0ABV9JAB0</accession>
<evidence type="ECO:0000313" key="3">
    <source>
        <dbReference type="Proteomes" id="UP001595987"/>
    </source>
</evidence>
<dbReference type="EMBL" id="JBHSGD010000001">
    <property type="protein sequence ID" value="MFC4651321.1"/>
    <property type="molecule type" value="Genomic_DNA"/>
</dbReference>
<evidence type="ECO:0000256" key="1">
    <source>
        <dbReference type="SAM" id="Phobius"/>
    </source>
</evidence>
<keyword evidence="1" id="KW-1133">Transmembrane helix</keyword>
<dbReference type="Pfam" id="PF11457">
    <property type="entry name" value="DUF3021"/>
    <property type="match status" value="1"/>
</dbReference>
<feature type="transmembrane region" description="Helical" evidence="1">
    <location>
        <begin position="62"/>
        <end position="80"/>
    </location>
</feature>
<keyword evidence="1" id="KW-0472">Membrane</keyword>
<name>A0ABV9JAB0_9LACT</name>
<evidence type="ECO:0000313" key="2">
    <source>
        <dbReference type="EMBL" id="MFC4651321.1"/>
    </source>
</evidence>
<dbReference type="Proteomes" id="UP001595987">
    <property type="component" value="Unassembled WGS sequence"/>
</dbReference>
<sequence>MRAYIDSIFIGLGIASFLLVLNAVNYFGGKTLLVILLMGVAQGLIVPAIYRERLGLPYLGKFLIHAGGSYLLVLISALLLQGIIPLLPMSISWLIVFSLVFLYFYRCNHRMARDINEKLKEMQK</sequence>
<comment type="caution">
    <text evidence="2">The sequence shown here is derived from an EMBL/GenBank/DDBJ whole genome shotgun (WGS) entry which is preliminary data.</text>
</comment>
<organism evidence="2 3">
    <name type="scientific">Lactococcus nasutitermitis</name>
    <dbReference type="NCBI Taxonomy" id="1652957"/>
    <lineage>
        <taxon>Bacteria</taxon>
        <taxon>Bacillati</taxon>
        <taxon>Bacillota</taxon>
        <taxon>Bacilli</taxon>
        <taxon>Lactobacillales</taxon>
        <taxon>Streptococcaceae</taxon>
        <taxon>Lactococcus</taxon>
    </lineage>
</organism>
<dbReference type="InterPro" id="IPR021560">
    <property type="entry name" value="DUF3021"/>
</dbReference>